<dbReference type="PANTHER" id="PTHR32347">
    <property type="entry name" value="EFFLUX SYSTEM COMPONENT YKNX-RELATED"/>
    <property type="match status" value="1"/>
</dbReference>
<dbReference type="EMBL" id="BAABDM010000001">
    <property type="protein sequence ID" value="GAA4082493.1"/>
    <property type="molecule type" value="Genomic_DNA"/>
</dbReference>
<dbReference type="Gene3D" id="2.40.30.170">
    <property type="match status" value="1"/>
</dbReference>
<dbReference type="InterPro" id="IPR050465">
    <property type="entry name" value="UPF0194_transport"/>
</dbReference>
<accession>A0ABP7W7T7</accession>
<dbReference type="PANTHER" id="PTHR32347:SF23">
    <property type="entry name" value="BLL5650 PROTEIN"/>
    <property type="match status" value="1"/>
</dbReference>
<protein>
    <submittedName>
        <fullName evidence="6">HlyD family efflux transporter periplasmic adaptor subunit</fullName>
    </submittedName>
</protein>
<gene>
    <name evidence="6" type="ORF">GCM10022414_01310</name>
</gene>
<proteinExistence type="predicted"/>
<evidence type="ECO:0000256" key="1">
    <source>
        <dbReference type="ARBA" id="ARBA00004196"/>
    </source>
</evidence>
<feature type="signal peptide" evidence="4">
    <location>
        <begin position="1"/>
        <end position="21"/>
    </location>
</feature>
<dbReference type="SUPFAM" id="SSF111369">
    <property type="entry name" value="HlyD-like secretion proteins"/>
    <property type="match status" value="1"/>
</dbReference>
<reference evidence="7" key="1">
    <citation type="journal article" date="2019" name="Int. J. Syst. Evol. Microbiol.">
        <title>The Global Catalogue of Microorganisms (GCM) 10K type strain sequencing project: providing services to taxonomists for standard genome sequencing and annotation.</title>
        <authorList>
            <consortium name="The Broad Institute Genomics Platform"/>
            <consortium name="The Broad Institute Genome Sequencing Center for Infectious Disease"/>
            <person name="Wu L."/>
            <person name="Ma J."/>
        </authorList>
    </citation>
    <scope>NUCLEOTIDE SEQUENCE [LARGE SCALE GENOMIC DNA]</scope>
    <source>
        <strain evidence="7">JCM 17304</strain>
    </source>
</reference>
<evidence type="ECO:0000313" key="6">
    <source>
        <dbReference type="EMBL" id="GAA4082493.1"/>
    </source>
</evidence>
<dbReference type="Gene3D" id="1.10.287.470">
    <property type="entry name" value="Helix hairpin bin"/>
    <property type="match status" value="1"/>
</dbReference>
<evidence type="ECO:0000256" key="3">
    <source>
        <dbReference type="SAM" id="Coils"/>
    </source>
</evidence>
<comment type="subcellular location">
    <subcellularLocation>
        <location evidence="1">Cell envelope</location>
    </subcellularLocation>
</comment>
<dbReference type="Proteomes" id="UP001500392">
    <property type="component" value="Unassembled WGS sequence"/>
</dbReference>
<name>A0ABP7W7T7_9GAMM</name>
<feature type="chain" id="PRO_5045156743" evidence="4">
    <location>
        <begin position="22"/>
        <end position="315"/>
    </location>
</feature>
<dbReference type="InterPro" id="IPR058624">
    <property type="entry name" value="MdtA-like_HH"/>
</dbReference>
<keyword evidence="7" id="KW-1185">Reference proteome</keyword>
<keyword evidence="2 3" id="KW-0175">Coiled coil</keyword>
<feature type="coiled-coil region" evidence="3">
    <location>
        <begin position="68"/>
        <end position="159"/>
    </location>
</feature>
<sequence>MAGFKLLSLLLTLVLVGCSGGGSPEALTGYIEAEYVYISALETGWITASAVREGDRVSPGQVLLTLDSERQTLELNEATQRAVQAQAQNRDLRSGARPEELTRLDAQLAEAKSALRLAAIELRRLRGLRSKGAVSEAALDKADAEYRASKARVESATAAISVAKLPARQEAVLAAKAAAEAASAVQAKAQWRLDQRQLTARQAGLVTAVYYRQGEQLPAGSPALALLPDDGLKVRFFVPQSRAVEFSPGTAVGIRQDGSADTIRATVSYLAEQVEFTPPVIYSVANREKLVFMVEARLPAHSQLHAGQPVDVELL</sequence>
<evidence type="ECO:0000313" key="7">
    <source>
        <dbReference type="Proteomes" id="UP001500392"/>
    </source>
</evidence>
<dbReference type="PROSITE" id="PS51257">
    <property type="entry name" value="PROKAR_LIPOPROTEIN"/>
    <property type="match status" value="1"/>
</dbReference>
<feature type="domain" description="Multidrug resistance protein MdtA-like alpha-helical hairpin" evidence="5">
    <location>
        <begin position="101"/>
        <end position="165"/>
    </location>
</feature>
<evidence type="ECO:0000259" key="5">
    <source>
        <dbReference type="Pfam" id="PF25876"/>
    </source>
</evidence>
<comment type="caution">
    <text evidence="6">The sequence shown here is derived from an EMBL/GenBank/DDBJ whole genome shotgun (WGS) entry which is preliminary data.</text>
</comment>
<dbReference type="Pfam" id="PF25876">
    <property type="entry name" value="HH_MFP_RND"/>
    <property type="match status" value="1"/>
</dbReference>
<evidence type="ECO:0000256" key="2">
    <source>
        <dbReference type="ARBA" id="ARBA00023054"/>
    </source>
</evidence>
<evidence type="ECO:0000256" key="4">
    <source>
        <dbReference type="SAM" id="SignalP"/>
    </source>
</evidence>
<dbReference type="Gene3D" id="2.40.50.100">
    <property type="match status" value="1"/>
</dbReference>
<organism evidence="6 7">
    <name type="scientific">Zhongshania borealis</name>
    <dbReference type="NCBI Taxonomy" id="889488"/>
    <lineage>
        <taxon>Bacteria</taxon>
        <taxon>Pseudomonadati</taxon>
        <taxon>Pseudomonadota</taxon>
        <taxon>Gammaproteobacteria</taxon>
        <taxon>Cellvibrionales</taxon>
        <taxon>Spongiibacteraceae</taxon>
        <taxon>Zhongshania</taxon>
    </lineage>
</organism>
<keyword evidence="4" id="KW-0732">Signal</keyword>